<dbReference type="SMART" id="SM00065">
    <property type="entry name" value="GAF"/>
    <property type="match status" value="2"/>
</dbReference>
<dbReference type="SMART" id="SM00387">
    <property type="entry name" value="HATPase_c"/>
    <property type="match status" value="1"/>
</dbReference>
<keyword evidence="3" id="KW-0902">Two-component regulatory system</keyword>
<evidence type="ECO:0000256" key="1">
    <source>
        <dbReference type="ARBA" id="ARBA00022679"/>
    </source>
</evidence>
<dbReference type="SUPFAM" id="SSF55874">
    <property type="entry name" value="ATPase domain of HSP90 chaperone/DNA topoisomerase II/histidine kinase"/>
    <property type="match status" value="1"/>
</dbReference>
<feature type="domain" description="GAF" evidence="5">
    <location>
        <begin position="117"/>
        <end position="265"/>
    </location>
</feature>
<organism evidence="7 8">
    <name type="scientific">Nocardioides eburneiflavus</name>
    <dbReference type="NCBI Taxonomy" id="2518372"/>
    <lineage>
        <taxon>Bacteria</taxon>
        <taxon>Bacillati</taxon>
        <taxon>Actinomycetota</taxon>
        <taxon>Actinomycetes</taxon>
        <taxon>Propionibacteriales</taxon>
        <taxon>Nocardioidaceae</taxon>
        <taxon>Nocardioides</taxon>
    </lineage>
</organism>
<dbReference type="EMBL" id="SRRO01000001">
    <property type="protein sequence ID" value="TGN64017.1"/>
    <property type="molecule type" value="Genomic_DNA"/>
</dbReference>
<dbReference type="Gene3D" id="1.20.5.1930">
    <property type="match status" value="1"/>
</dbReference>
<comment type="caution">
    <text evidence="7">The sequence shown here is derived from an EMBL/GenBank/DDBJ whole genome shotgun (WGS) entry which is preliminary data.</text>
</comment>
<feature type="compositionally biased region" description="Basic and acidic residues" evidence="4">
    <location>
        <begin position="33"/>
        <end position="57"/>
    </location>
</feature>
<dbReference type="InterPro" id="IPR050482">
    <property type="entry name" value="Sensor_HK_TwoCompSys"/>
</dbReference>
<dbReference type="Gene3D" id="3.30.565.10">
    <property type="entry name" value="Histidine kinase-like ATPase, C-terminal domain"/>
    <property type="match status" value="1"/>
</dbReference>
<dbReference type="Pfam" id="PF02518">
    <property type="entry name" value="HATPase_c"/>
    <property type="match status" value="1"/>
</dbReference>
<dbReference type="OrthoDB" id="5241249at2"/>
<evidence type="ECO:0000256" key="2">
    <source>
        <dbReference type="ARBA" id="ARBA00022777"/>
    </source>
</evidence>
<feature type="domain" description="GAF" evidence="5">
    <location>
        <begin position="286"/>
        <end position="415"/>
    </location>
</feature>
<reference evidence="7 8" key="1">
    <citation type="submission" date="2019-04" db="EMBL/GenBank/DDBJ databases">
        <title>Three New Species of Nocardioides, Nocardioides euryhalodurans sp. nov., Nocardioides seonyuensis sp. nov. and Nocardioides eburneoflavus sp. nov. Isolated from Soil.</title>
        <authorList>
            <person name="Roh S.G."/>
            <person name="Lee C."/>
            <person name="Kim M.-K."/>
            <person name="Kim S.B."/>
        </authorList>
    </citation>
    <scope>NUCLEOTIDE SEQUENCE [LARGE SCALE GENOMIC DNA]</scope>
    <source>
        <strain evidence="7 8">MMS17-SY213</strain>
    </source>
</reference>
<gene>
    <name evidence="7" type="ORF">EXE59_08675</name>
</gene>
<dbReference type="CDD" id="cd16917">
    <property type="entry name" value="HATPase_UhpB-NarQ-NarX-like"/>
    <property type="match status" value="1"/>
</dbReference>
<dbReference type="GO" id="GO:0016020">
    <property type="term" value="C:membrane"/>
    <property type="evidence" value="ECO:0007669"/>
    <property type="project" value="InterPro"/>
</dbReference>
<dbReference type="PANTHER" id="PTHR24421">
    <property type="entry name" value="NITRATE/NITRITE SENSOR PROTEIN NARX-RELATED"/>
    <property type="match status" value="1"/>
</dbReference>
<sequence>MTPPHTPPDERPAGLQARADDRAAPGVRFYATRRVDDRSAQHDDQGKKPRGADEHDSTQYSWPAVPSRCRWSLGAARPPREMTEGDDVGVTHTPSPDLGADARSLLEAVTAISSDLDLASVLTRIVEAATALTGARYGALGVLGNDGGELVEFVTTGLDDRTRALIGDLPRGRGILGVIIEDPSGLRLADLSAHPSSVGFPPNHPPMTSFLGMPVRIRGTVFGNLYLTEKADGGPFTDADERLVEELARTAGYVISNARSFALSERRRQWLEASAELAELLQPPVDLDDVLPQIVSTARQVSRARAVALWSSLGPDHDTVSVAPDADPAWVADVLAEARDSVEPDGSASAVATYAAGVPLVVVPLRSHLAPVTALVAVSQPGAGLLDVQDRDLFAGFADQVALSLDRTQALADRQELALISDRERIARDLHDIVIQRLFATGLQLQGVAAMAGNDAVTERLDSSVGELDDTIKAIRGTIFELQDRRGDSLRAAVRSLVKEYVPVLGFTPVVRTSGPVDTAVPPALGSQLLAVLREAISNVARHALADSAEVDLVVTGDLLELRVADDGVGLPDEVSESGLRNARRRADDLGGTLLVSPVGERGTALVWRVPLR</sequence>
<feature type="compositionally biased region" description="Basic and acidic residues" evidence="4">
    <location>
        <begin position="7"/>
        <end position="23"/>
    </location>
</feature>
<dbReference type="PANTHER" id="PTHR24421:SF56">
    <property type="entry name" value="OXYGEN SENSOR HISTIDINE KINASE RESPONSE REGULATOR DOST"/>
    <property type="match status" value="1"/>
</dbReference>
<evidence type="ECO:0000259" key="5">
    <source>
        <dbReference type="SMART" id="SM00065"/>
    </source>
</evidence>
<evidence type="ECO:0000313" key="7">
    <source>
        <dbReference type="EMBL" id="TGN64017.1"/>
    </source>
</evidence>
<dbReference type="InterPro" id="IPR011712">
    <property type="entry name" value="Sig_transdc_His_kin_sub3_dim/P"/>
</dbReference>
<evidence type="ECO:0000256" key="3">
    <source>
        <dbReference type="ARBA" id="ARBA00023012"/>
    </source>
</evidence>
<dbReference type="InterPro" id="IPR036890">
    <property type="entry name" value="HATPase_C_sf"/>
</dbReference>
<evidence type="ECO:0000259" key="6">
    <source>
        <dbReference type="SMART" id="SM00387"/>
    </source>
</evidence>
<dbReference type="Gene3D" id="3.30.450.40">
    <property type="match status" value="2"/>
</dbReference>
<dbReference type="GO" id="GO:0046983">
    <property type="term" value="F:protein dimerization activity"/>
    <property type="evidence" value="ECO:0007669"/>
    <property type="project" value="InterPro"/>
</dbReference>
<dbReference type="Proteomes" id="UP000297496">
    <property type="component" value="Unassembled WGS sequence"/>
</dbReference>
<proteinExistence type="predicted"/>
<dbReference type="AlphaFoldDB" id="A0A4Z1CFW7"/>
<dbReference type="SUPFAM" id="SSF55781">
    <property type="entry name" value="GAF domain-like"/>
    <property type="match status" value="2"/>
</dbReference>
<dbReference type="GO" id="GO:0000155">
    <property type="term" value="F:phosphorelay sensor kinase activity"/>
    <property type="evidence" value="ECO:0007669"/>
    <property type="project" value="InterPro"/>
</dbReference>
<feature type="domain" description="Histidine kinase/HSP90-like ATPase" evidence="6">
    <location>
        <begin position="524"/>
        <end position="613"/>
    </location>
</feature>
<evidence type="ECO:0000313" key="8">
    <source>
        <dbReference type="Proteomes" id="UP000297496"/>
    </source>
</evidence>
<dbReference type="InterPro" id="IPR003594">
    <property type="entry name" value="HATPase_dom"/>
</dbReference>
<feature type="region of interest" description="Disordered" evidence="4">
    <location>
        <begin position="1"/>
        <end position="63"/>
    </location>
</feature>
<keyword evidence="2" id="KW-0418">Kinase</keyword>
<evidence type="ECO:0000256" key="4">
    <source>
        <dbReference type="SAM" id="MobiDB-lite"/>
    </source>
</evidence>
<dbReference type="InterPro" id="IPR029016">
    <property type="entry name" value="GAF-like_dom_sf"/>
</dbReference>
<keyword evidence="8" id="KW-1185">Reference proteome</keyword>
<dbReference type="InterPro" id="IPR003018">
    <property type="entry name" value="GAF"/>
</dbReference>
<protein>
    <submittedName>
        <fullName evidence="7">GAF domain-containing protein</fullName>
    </submittedName>
</protein>
<accession>A0A4Z1CFW7</accession>
<dbReference type="Pfam" id="PF13185">
    <property type="entry name" value="GAF_2"/>
    <property type="match status" value="1"/>
</dbReference>
<keyword evidence="1" id="KW-0808">Transferase</keyword>
<name>A0A4Z1CFW7_9ACTN</name>
<dbReference type="Pfam" id="PF07730">
    <property type="entry name" value="HisKA_3"/>
    <property type="match status" value="1"/>
</dbReference>